<dbReference type="Proteomes" id="UP001456524">
    <property type="component" value="Unassembled WGS sequence"/>
</dbReference>
<dbReference type="EMBL" id="JBBWUH010000002">
    <property type="protein sequence ID" value="KAK8175085.1"/>
    <property type="molecule type" value="Genomic_DNA"/>
</dbReference>
<keyword evidence="3" id="KW-1185">Reference proteome</keyword>
<sequence length="203" mass="22871">MTTFTHPSIHTPNGRDAQISWLPGRLAERKQGRKRGTRKAIKRGKKVMNQQEEKAERQKMKRASQRTTRNNAGKKGVGINNRLGKKAQTRTHARTTPSDPIRIHPDACMHESRTHEAEKEAVAAAAKGVVHQSQRVRRSCFEKKKEVGAETQDARRGPRGKEAVNYFWQGKARGTQRQPPPDDEGRKDELSRVEEGGRGRGKG</sequence>
<feature type="compositionally biased region" description="Basic and acidic residues" evidence="1">
    <location>
        <begin position="139"/>
        <end position="162"/>
    </location>
</feature>
<comment type="caution">
    <text evidence="2">The sequence shown here is derived from an EMBL/GenBank/DDBJ whole genome shotgun (WGS) entry which is preliminary data.</text>
</comment>
<evidence type="ECO:0000256" key="1">
    <source>
        <dbReference type="SAM" id="MobiDB-lite"/>
    </source>
</evidence>
<feature type="compositionally biased region" description="Polar residues" evidence="1">
    <location>
        <begin position="1"/>
        <end position="11"/>
    </location>
</feature>
<organism evidence="2 3">
    <name type="scientific">Phyllosticta citrichinensis</name>
    <dbReference type="NCBI Taxonomy" id="1130410"/>
    <lineage>
        <taxon>Eukaryota</taxon>
        <taxon>Fungi</taxon>
        <taxon>Dikarya</taxon>
        <taxon>Ascomycota</taxon>
        <taxon>Pezizomycotina</taxon>
        <taxon>Dothideomycetes</taxon>
        <taxon>Dothideomycetes incertae sedis</taxon>
        <taxon>Botryosphaeriales</taxon>
        <taxon>Phyllostictaceae</taxon>
        <taxon>Phyllosticta</taxon>
    </lineage>
</organism>
<feature type="compositionally biased region" description="Basic and acidic residues" evidence="1">
    <location>
        <begin position="183"/>
        <end position="203"/>
    </location>
</feature>
<protein>
    <submittedName>
        <fullName evidence="2">Uncharacterized protein</fullName>
    </submittedName>
</protein>
<feature type="compositionally biased region" description="Basic residues" evidence="1">
    <location>
        <begin position="83"/>
        <end position="93"/>
    </location>
</feature>
<feature type="compositionally biased region" description="Basic residues" evidence="1">
    <location>
        <begin position="31"/>
        <end position="46"/>
    </location>
</feature>
<feature type="compositionally biased region" description="Basic and acidic residues" evidence="1">
    <location>
        <begin position="101"/>
        <end position="121"/>
    </location>
</feature>
<evidence type="ECO:0000313" key="2">
    <source>
        <dbReference type="EMBL" id="KAK8175085.1"/>
    </source>
</evidence>
<evidence type="ECO:0000313" key="3">
    <source>
        <dbReference type="Proteomes" id="UP001456524"/>
    </source>
</evidence>
<proteinExistence type="predicted"/>
<name>A0ABR1Y1N5_9PEZI</name>
<gene>
    <name evidence="2" type="ORF">IWX90DRAFT_99514</name>
</gene>
<reference evidence="2 3" key="1">
    <citation type="journal article" date="2022" name="G3 (Bethesda)">
        <title>Enemy or ally: a genomic approach to elucidate the lifestyle of Phyllosticta citrichinaensis.</title>
        <authorList>
            <person name="Buijs V.A."/>
            <person name="Groenewald J.Z."/>
            <person name="Haridas S."/>
            <person name="LaButti K.M."/>
            <person name="Lipzen A."/>
            <person name="Martin F.M."/>
            <person name="Barry K."/>
            <person name="Grigoriev I.V."/>
            <person name="Crous P.W."/>
            <person name="Seidl M.F."/>
        </authorList>
    </citation>
    <scope>NUCLEOTIDE SEQUENCE [LARGE SCALE GENOMIC DNA]</scope>
    <source>
        <strain evidence="2 3">CBS 129764</strain>
    </source>
</reference>
<feature type="region of interest" description="Disordered" evidence="1">
    <location>
        <begin position="1"/>
        <end position="203"/>
    </location>
</feature>
<accession>A0ABR1Y1N5</accession>